<feature type="binding site" evidence="2">
    <location>
        <position position="6"/>
    </location>
    <ligand>
        <name>a divalent metal cation</name>
        <dbReference type="ChEBI" id="CHEBI:60240"/>
        <label>1</label>
    </ligand>
</feature>
<dbReference type="Gene3D" id="3.20.20.140">
    <property type="entry name" value="Metal-dependent hydrolases"/>
    <property type="match status" value="1"/>
</dbReference>
<reference evidence="3 4" key="1">
    <citation type="submission" date="2014-11" db="EMBL/GenBank/DDBJ databases">
        <authorList>
            <person name="Zhu J."/>
            <person name="Qi W."/>
            <person name="Song R."/>
        </authorList>
    </citation>
    <scope>NUCLEOTIDE SEQUENCE [LARGE SCALE GENOMIC DNA]</scope>
</reference>
<dbReference type="SUPFAM" id="SSF51556">
    <property type="entry name" value="Metallo-dependent hydrolases"/>
    <property type="match status" value="1"/>
</dbReference>
<dbReference type="PROSITE" id="PS01091">
    <property type="entry name" value="TATD_3"/>
    <property type="match status" value="1"/>
</dbReference>
<feature type="binding site" evidence="2">
    <location>
        <position position="94"/>
    </location>
    <ligand>
        <name>a divalent metal cation</name>
        <dbReference type="ChEBI" id="CHEBI:60240"/>
        <label>1</label>
    </ligand>
</feature>
<keyword evidence="1" id="KW-0378">Hydrolase</keyword>
<feature type="binding site" evidence="2">
    <location>
        <position position="8"/>
    </location>
    <ligand>
        <name>a divalent metal cation</name>
        <dbReference type="ChEBI" id="CHEBI:60240"/>
        <label>1</label>
    </ligand>
</feature>
<dbReference type="OMA" id="VSCATHE"/>
<dbReference type="InterPro" id="IPR032466">
    <property type="entry name" value="Metal_Hydrolase"/>
</dbReference>
<evidence type="ECO:0000256" key="1">
    <source>
        <dbReference type="ARBA" id="ARBA00022801"/>
    </source>
</evidence>
<dbReference type="PANTHER" id="PTHR47176">
    <property type="entry name" value="OSJNBA0020J04.13 PROTEIN"/>
    <property type="match status" value="1"/>
</dbReference>
<dbReference type="GO" id="GO:0016788">
    <property type="term" value="F:hydrolase activity, acting on ester bonds"/>
    <property type="evidence" value="ECO:0007669"/>
    <property type="project" value="InterPro"/>
</dbReference>
<name>A0A0G4GHL2_VITBC</name>
<evidence type="ECO:0000256" key="2">
    <source>
        <dbReference type="PIRSR" id="PIRSR005902-1"/>
    </source>
</evidence>
<evidence type="ECO:0000313" key="3">
    <source>
        <dbReference type="EMBL" id="CEM29183.1"/>
    </source>
</evidence>
<dbReference type="PANTHER" id="PTHR47176:SF1">
    <property type="entry name" value="OS04G0577500 PROTEIN"/>
    <property type="match status" value="1"/>
</dbReference>
<keyword evidence="2" id="KW-0479">Metal-binding</keyword>
<dbReference type="PIRSF" id="PIRSF005902">
    <property type="entry name" value="DNase_TatD"/>
    <property type="match status" value="1"/>
</dbReference>
<feature type="binding site" evidence="2">
    <location>
        <position position="160"/>
    </location>
    <ligand>
        <name>a divalent metal cation</name>
        <dbReference type="ChEBI" id="CHEBI:60240"/>
        <label>2</label>
    </ligand>
</feature>
<evidence type="ECO:0008006" key="5">
    <source>
        <dbReference type="Google" id="ProtNLM"/>
    </source>
</evidence>
<dbReference type="InterPro" id="IPR018228">
    <property type="entry name" value="DNase_TatD-rel_CS"/>
</dbReference>
<dbReference type="OrthoDB" id="449394at2759"/>
<dbReference type="EMBL" id="CDMY01000666">
    <property type="protein sequence ID" value="CEM29183.1"/>
    <property type="molecule type" value="Genomic_DNA"/>
</dbReference>
<dbReference type="PhylomeDB" id="A0A0G4GHL2"/>
<proteinExistence type="predicted"/>
<dbReference type="VEuPathDB" id="CryptoDB:Vbra_10013"/>
<dbReference type="STRING" id="1169540.A0A0G4GHL2"/>
<dbReference type="CDD" id="cd01310">
    <property type="entry name" value="TatD_DNAse"/>
    <property type="match status" value="1"/>
</dbReference>
<organism evidence="3 4">
    <name type="scientific">Vitrella brassicaformis (strain CCMP3155)</name>
    <dbReference type="NCBI Taxonomy" id="1169540"/>
    <lineage>
        <taxon>Eukaryota</taxon>
        <taxon>Sar</taxon>
        <taxon>Alveolata</taxon>
        <taxon>Colpodellida</taxon>
        <taxon>Vitrellaceae</taxon>
        <taxon>Vitrella</taxon>
    </lineage>
</organism>
<dbReference type="Proteomes" id="UP000041254">
    <property type="component" value="Unassembled WGS sequence"/>
</dbReference>
<gene>
    <name evidence="3" type="ORF">Vbra_10013</name>
</gene>
<feature type="binding site" evidence="2">
    <location>
        <position position="132"/>
    </location>
    <ligand>
        <name>a divalent metal cation</name>
        <dbReference type="ChEBI" id="CHEBI:60240"/>
        <label>2</label>
    </ligand>
</feature>
<dbReference type="AlphaFoldDB" id="A0A0G4GHL2"/>
<evidence type="ECO:0000313" key="4">
    <source>
        <dbReference type="Proteomes" id="UP000041254"/>
    </source>
</evidence>
<dbReference type="Pfam" id="PF01026">
    <property type="entry name" value="TatD_DNase"/>
    <property type="match status" value="1"/>
</dbReference>
<feature type="binding site" evidence="2">
    <location>
        <position position="208"/>
    </location>
    <ligand>
        <name>a divalent metal cation</name>
        <dbReference type="ChEBI" id="CHEBI:60240"/>
        <label>1</label>
    </ligand>
</feature>
<accession>A0A0G4GHL2</accession>
<dbReference type="InterPro" id="IPR001130">
    <property type="entry name" value="TatD-like"/>
</dbReference>
<sequence>MLFDAHCHLQLPKLQPMVRECVEAALRHRVPKMVCNGCCPDDWGRVLQLADEFPHAIYPSIGVHPWWVEESIGGDWRGQLSAHLQQRPRLCIGECGLDKARRGNKSLWDVQQDVLRQHLELASNEQRPVSLHCVQAYGSLLEQLKAHLRPLPFTPGIVLHSFAGPPEMVPDFARLNCYFSFSSLVLHSDKVVRSLQAVPLDRLLIETDSPDQLPQRLTIPLAAEPTQDATFQTVEADGMEGRAPVRYVRSESDGSWVAVNEPCHLGWVCEGVAKCLGRPVDEIRQLTYDNAVRVFDGPWT</sequence>
<keyword evidence="4" id="KW-1185">Reference proteome</keyword>
<dbReference type="GO" id="GO:0046872">
    <property type="term" value="F:metal ion binding"/>
    <property type="evidence" value="ECO:0007669"/>
    <property type="project" value="UniProtKB-KW"/>
</dbReference>
<protein>
    <recommendedName>
        <fullName evidence="5">TatD related DNase</fullName>
    </recommendedName>
</protein>
<dbReference type="InParanoid" id="A0A0G4GHL2"/>